<evidence type="ECO:0000313" key="1">
    <source>
        <dbReference type="EMBL" id="ETM37328.1"/>
    </source>
</evidence>
<dbReference type="Proteomes" id="UP000054532">
    <property type="component" value="Unassembled WGS sequence"/>
</dbReference>
<dbReference type="EMBL" id="KI695132">
    <property type="protein sequence ID" value="ETM37328.1"/>
    <property type="molecule type" value="Genomic_DNA"/>
</dbReference>
<reference evidence="1" key="1">
    <citation type="submission" date="2013-11" db="EMBL/GenBank/DDBJ databases">
        <title>The Genome Sequence of Phytophthora parasitica IAC_01/95.</title>
        <authorList>
            <consortium name="The Broad Institute Genomics Platform"/>
            <person name="Russ C."/>
            <person name="Tyler B."/>
            <person name="Panabieres F."/>
            <person name="Shan W."/>
            <person name="Tripathy S."/>
            <person name="Grunwald N."/>
            <person name="Machado M."/>
            <person name="Johnson C.S."/>
            <person name="Arredondo F."/>
            <person name="Hong C."/>
            <person name="Coffey M."/>
            <person name="Young S.K."/>
            <person name="Zeng Q."/>
            <person name="Gargeya S."/>
            <person name="Fitzgerald M."/>
            <person name="Abouelleil A."/>
            <person name="Alvarado L."/>
            <person name="Chapman S.B."/>
            <person name="Gainer-Dewar J."/>
            <person name="Goldberg J."/>
            <person name="Griggs A."/>
            <person name="Gujja S."/>
            <person name="Hansen M."/>
            <person name="Howarth C."/>
            <person name="Imamovic A."/>
            <person name="Ireland A."/>
            <person name="Larimer J."/>
            <person name="McCowan C."/>
            <person name="Murphy C."/>
            <person name="Pearson M."/>
            <person name="Poon T.W."/>
            <person name="Priest M."/>
            <person name="Roberts A."/>
            <person name="Saif S."/>
            <person name="Shea T."/>
            <person name="Sykes S."/>
            <person name="Wortman J."/>
            <person name="Nusbaum C."/>
            <person name="Birren B."/>
        </authorList>
    </citation>
    <scope>NUCLEOTIDE SEQUENCE [LARGE SCALE GENOMIC DNA]</scope>
    <source>
        <strain evidence="1">IAC_01/95</strain>
    </source>
</reference>
<proteinExistence type="predicted"/>
<accession>W2MNY1</accession>
<protein>
    <submittedName>
        <fullName evidence="1">Uncharacterized protein</fullName>
    </submittedName>
</protein>
<dbReference type="AlphaFoldDB" id="W2MNY1"/>
<organism evidence="1">
    <name type="scientific">Phytophthora nicotianae</name>
    <name type="common">Potato buckeye rot agent</name>
    <name type="synonym">Phytophthora parasitica</name>
    <dbReference type="NCBI Taxonomy" id="4792"/>
    <lineage>
        <taxon>Eukaryota</taxon>
        <taxon>Sar</taxon>
        <taxon>Stramenopiles</taxon>
        <taxon>Oomycota</taxon>
        <taxon>Peronosporomycetes</taxon>
        <taxon>Peronosporales</taxon>
        <taxon>Peronosporaceae</taxon>
        <taxon>Phytophthora</taxon>
    </lineage>
</organism>
<gene>
    <name evidence="1" type="ORF">L914_16106</name>
</gene>
<name>W2MNY1_PHYNI</name>
<sequence length="56" mass="6206">MELFTGLTPPSALDVVVRGPGSDEELLEITPDAVEEHLDRLRSSLHDLHKEVVDVK</sequence>